<accession>A0A9R1C2V2</accession>
<dbReference type="InterPro" id="IPR053781">
    <property type="entry name" value="F-box_AtFBL13-like"/>
</dbReference>
<organism evidence="3 4">
    <name type="scientific">Triticum turgidum subsp. durum</name>
    <name type="common">Durum wheat</name>
    <name type="synonym">Triticum durum</name>
    <dbReference type="NCBI Taxonomy" id="4567"/>
    <lineage>
        <taxon>Eukaryota</taxon>
        <taxon>Viridiplantae</taxon>
        <taxon>Streptophyta</taxon>
        <taxon>Embryophyta</taxon>
        <taxon>Tracheophyta</taxon>
        <taxon>Spermatophyta</taxon>
        <taxon>Magnoliopsida</taxon>
        <taxon>Liliopsida</taxon>
        <taxon>Poales</taxon>
        <taxon>Poaceae</taxon>
        <taxon>BOP clade</taxon>
        <taxon>Pooideae</taxon>
        <taxon>Triticodae</taxon>
        <taxon>Triticeae</taxon>
        <taxon>Triticinae</taxon>
        <taxon>Triticum</taxon>
    </lineage>
</organism>
<keyword evidence="1" id="KW-0732">Signal</keyword>
<dbReference type="Proteomes" id="UP000324705">
    <property type="component" value="Chromosome 7B"/>
</dbReference>
<dbReference type="InterPro" id="IPR001810">
    <property type="entry name" value="F-box_dom"/>
</dbReference>
<dbReference type="Gramene" id="TRITD7Bv1G159690.2">
    <property type="protein sequence ID" value="TRITD7Bv1G159690.2"/>
    <property type="gene ID" value="TRITD7Bv1G159690"/>
</dbReference>
<dbReference type="EMBL" id="LT934124">
    <property type="protein sequence ID" value="VAI90227.1"/>
    <property type="molecule type" value="Genomic_DNA"/>
</dbReference>
<evidence type="ECO:0000313" key="4">
    <source>
        <dbReference type="Proteomes" id="UP000324705"/>
    </source>
</evidence>
<dbReference type="InterPro" id="IPR036047">
    <property type="entry name" value="F-box-like_dom_sf"/>
</dbReference>
<dbReference type="PANTHER" id="PTHR34223">
    <property type="entry name" value="OS11G0201299 PROTEIN"/>
    <property type="match status" value="1"/>
</dbReference>
<evidence type="ECO:0000313" key="3">
    <source>
        <dbReference type="EMBL" id="VAI90227.1"/>
    </source>
</evidence>
<dbReference type="SUPFAM" id="SSF81383">
    <property type="entry name" value="F-box domain"/>
    <property type="match status" value="1"/>
</dbReference>
<gene>
    <name evidence="3" type="ORF">TRITD_7Bv1G159690</name>
</gene>
<dbReference type="SMART" id="SM00256">
    <property type="entry name" value="FBOX"/>
    <property type="match status" value="1"/>
</dbReference>
<reference evidence="3 4" key="1">
    <citation type="submission" date="2017-09" db="EMBL/GenBank/DDBJ databases">
        <authorList>
            <consortium name="International Durum Wheat Genome Sequencing Consortium (IDWGSC)"/>
            <person name="Milanesi L."/>
        </authorList>
    </citation>
    <scope>NUCLEOTIDE SEQUENCE [LARGE SCALE GENOMIC DNA]</scope>
    <source>
        <strain evidence="4">cv. Svevo</strain>
    </source>
</reference>
<feature type="domain" description="F-box" evidence="2">
    <location>
        <begin position="63"/>
        <end position="102"/>
    </location>
</feature>
<feature type="chain" id="PRO_5040463020" description="F-box domain-containing protein" evidence="1">
    <location>
        <begin position="20"/>
        <end position="438"/>
    </location>
</feature>
<protein>
    <recommendedName>
        <fullName evidence="2">F-box domain-containing protein</fullName>
    </recommendedName>
</protein>
<dbReference type="CDD" id="cd22160">
    <property type="entry name" value="F-box_AtFBL13-like"/>
    <property type="match status" value="1"/>
</dbReference>
<proteinExistence type="predicted"/>
<dbReference type="PANTHER" id="PTHR34223:SF28">
    <property type="entry name" value="OS09G0548034 PROTEIN"/>
    <property type="match status" value="1"/>
</dbReference>
<dbReference type="Gene3D" id="1.20.1280.50">
    <property type="match status" value="1"/>
</dbReference>
<dbReference type="Gene3D" id="3.80.10.10">
    <property type="entry name" value="Ribonuclease Inhibitor"/>
    <property type="match status" value="1"/>
</dbReference>
<name>A0A9R1C2V2_TRITD</name>
<evidence type="ECO:0000259" key="2">
    <source>
        <dbReference type="SMART" id="SM00256"/>
    </source>
</evidence>
<keyword evidence="4" id="KW-1185">Reference proteome</keyword>
<dbReference type="SUPFAM" id="SSF52047">
    <property type="entry name" value="RNI-like"/>
    <property type="match status" value="1"/>
</dbReference>
<feature type="signal peptide" evidence="1">
    <location>
        <begin position="1"/>
        <end position="19"/>
    </location>
</feature>
<evidence type="ECO:0000256" key="1">
    <source>
        <dbReference type="SAM" id="SignalP"/>
    </source>
</evidence>
<sequence length="438" mass="49909">MFFPFLDCILLHKVALCDCQYSCFKIETVSSILFDKMSAPASIPCGSKSVRGNDNGVDRLSSLSDDLLHHVMSFLPTPEVVRTSLLSPRWRNLWSSVPFIHINNKDFVVKNDVGIACFDNHKLENFVDHLLLLRDGTVSLDEVRVVITTRSSKKSSVWIRHAIKHKVRLLHISGFHHHLILDSTAMFPSLYLKRIRLWYVRLNDWFDKPLNYDWPVLEHLELECCILDTRRISSSSLKVLHIIDCIIGNDLLIGARKLTHLSVIDPECRRGAIVTWDLSSLVSASLSLGSEFHYDDNTEVDHHLLDGLSHATTLELHAPLPELTFERGLQACPMFSNLTSLVLGDWCMAADFYPLFRIVHRSPMLKELTVKLKMEHCETRKEVESASLPSRRAPAIRGYPRIERIKICCSKDDPRIGTLVQALLPIFIPDGKINIEGY</sequence>
<dbReference type="InterPro" id="IPR053197">
    <property type="entry name" value="F-box_SCFL_complex_component"/>
</dbReference>
<dbReference type="OMA" id="TDYERND"/>
<dbReference type="AlphaFoldDB" id="A0A9R1C2V2"/>
<dbReference type="Pfam" id="PF00646">
    <property type="entry name" value="F-box"/>
    <property type="match status" value="1"/>
</dbReference>
<dbReference type="InterPro" id="IPR032675">
    <property type="entry name" value="LRR_dom_sf"/>
</dbReference>